<organism evidence="2">
    <name type="scientific">Heterosigma akashiwo</name>
    <name type="common">Chromophytic alga</name>
    <name type="synonym">Heterosigma carterae</name>
    <dbReference type="NCBI Taxonomy" id="2829"/>
    <lineage>
        <taxon>Eukaryota</taxon>
        <taxon>Sar</taxon>
        <taxon>Stramenopiles</taxon>
        <taxon>Ochrophyta</taxon>
        <taxon>Raphidophyceae</taxon>
        <taxon>Chattonellales</taxon>
        <taxon>Chattonellaceae</taxon>
        <taxon>Heterosigma</taxon>
    </lineage>
</organism>
<evidence type="ECO:0000313" key="2">
    <source>
        <dbReference type="EMBL" id="CAE0633112.1"/>
    </source>
</evidence>
<feature type="region of interest" description="Disordered" evidence="1">
    <location>
        <begin position="1"/>
        <end position="134"/>
    </location>
</feature>
<dbReference type="EMBL" id="HBIU01025526">
    <property type="protein sequence ID" value="CAE0633112.1"/>
    <property type="molecule type" value="Transcribed_RNA"/>
</dbReference>
<accession>A0A7S4D7M4</accession>
<sequence>MHTTSQKQRLMSLVIIPDRSSSQSSNTHRRSRGESDPAAPEHSATRPHVEVNAVAACAAAPAPVPGPAPVPAPAPAGPAAPPPPPAAAPAPAPASVPAPGPAAASPPAPAEPWHDWDKPQLLPPRLLKAAETFI</sequence>
<evidence type="ECO:0000256" key="1">
    <source>
        <dbReference type="SAM" id="MobiDB-lite"/>
    </source>
</evidence>
<dbReference type="AlphaFoldDB" id="A0A7S4D7M4"/>
<feature type="compositionally biased region" description="Pro residues" evidence="1">
    <location>
        <begin position="62"/>
        <end position="110"/>
    </location>
</feature>
<protein>
    <submittedName>
        <fullName evidence="2">Uncharacterized protein</fullName>
    </submittedName>
</protein>
<name>A0A7S4D7M4_HETAK</name>
<proteinExistence type="predicted"/>
<reference evidence="2" key="1">
    <citation type="submission" date="2021-01" db="EMBL/GenBank/DDBJ databases">
        <authorList>
            <person name="Corre E."/>
            <person name="Pelletier E."/>
            <person name="Niang G."/>
            <person name="Scheremetjew M."/>
            <person name="Finn R."/>
            <person name="Kale V."/>
            <person name="Holt S."/>
            <person name="Cochrane G."/>
            <person name="Meng A."/>
            <person name="Brown T."/>
            <person name="Cohen L."/>
        </authorList>
    </citation>
    <scope>NUCLEOTIDE SEQUENCE</scope>
    <source>
        <strain evidence="2">CCMP3107</strain>
    </source>
</reference>
<gene>
    <name evidence="2" type="ORF">HAKA00212_LOCUS11824</name>
</gene>